<sequence>MGAEPVAAESGPGPDPRDVLFAALLRESCGELAGEFGRALLELGGFFASSAEARRQAQGQLERAVGDTADALSGRRGEPPGMELSWEIGMDRARQRIPQAESLAAAGVLHRTVAGWALARAEADERLRGYSLNRFLAEFGDALIRRVAEAHTWYAGHLLNEIHHAHRAERARIARDLHDQVGHAVVEARLGFAACRALREADPERAERELARLGGLLDAALAAVHTMIGDLRTEVADLGRALKALAADASRSGAAVNVEVNGDEGLLPPQARTEVFLILREAVLNAVRHAAAAAISVVVDVAPSQLSAVVDDDGRGIGPERPAAPGGHGIAGMRERAALLDGGLTVARRRGGGTRVTLLVPLAVRAGE</sequence>
<dbReference type="Pfam" id="PF02518">
    <property type="entry name" value="HATPase_c"/>
    <property type="match status" value="1"/>
</dbReference>
<evidence type="ECO:0000256" key="1">
    <source>
        <dbReference type="ARBA" id="ARBA00000085"/>
    </source>
</evidence>
<reference evidence="10 11" key="1">
    <citation type="submission" date="2019-10" db="EMBL/GenBank/DDBJ databases">
        <title>Actinomadura rubteroloni sp. nov. and Actinomadura macrotermitis sp. nov., isolated from the gut of fungus growing-termite Macrotermes natalensis.</title>
        <authorList>
            <person name="Benndorf R."/>
            <person name="Martin K."/>
            <person name="Kuefner M."/>
            <person name="De Beer W."/>
            <person name="Kaster A.-K."/>
            <person name="Vollmers J."/>
            <person name="Poulsen M."/>
            <person name="Beemelmanns C."/>
        </authorList>
    </citation>
    <scope>NUCLEOTIDE SEQUENCE [LARGE SCALE GENOMIC DNA]</scope>
    <source>
        <strain evidence="10 11">RB68</strain>
    </source>
</reference>
<evidence type="ECO:0000256" key="2">
    <source>
        <dbReference type="ARBA" id="ARBA00012438"/>
    </source>
</evidence>
<keyword evidence="4" id="KW-0808">Transferase</keyword>
<evidence type="ECO:0000259" key="9">
    <source>
        <dbReference type="PROSITE" id="PS50109"/>
    </source>
</evidence>
<gene>
    <name evidence="10" type="ORF">ACRB68_26370</name>
</gene>
<organism evidence="10 11">
    <name type="scientific">Actinomadura macrotermitis</name>
    <dbReference type="NCBI Taxonomy" id="2585200"/>
    <lineage>
        <taxon>Bacteria</taxon>
        <taxon>Bacillati</taxon>
        <taxon>Actinomycetota</taxon>
        <taxon>Actinomycetes</taxon>
        <taxon>Streptosporangiales</taxon>
        <taxon>Thermomonosporaceae</taxon>
        <taxon>Actinomadura</taxon>
    </lineage>
</organism>
<dbReference type="Pfam" id="PF07730">
    <property type="entry name" value="HisKA_3"/>
    <property type="match status" value="1"/>
</dbReference>
<dbReference type="AlphaFoldDB" id="A0A7K0BTV9"/>
<dbReference type="Gene3D" id="3.30.565.10">
    <property type="entry name" value="Histidine kinase-like ATPase, C-terminal domain"/>
    <property type="match status" value="1"/>
</dbReference>
<dbReference type="GO" id="GO:0000155">
    <property type="term" value="F:phosphorelay sensor kinase activity"/>
    <property type="evidence" value="ECO:0007669"/>
    <property type="project" value="InterPro"/>
</dbReference>
<keyword evidence="6" id="KW-0418">Kinase</keyword>
<dbReference type="SMART" id="SM00387">
    <property type="entry name" value="HATPase_c"/>
    <property type="match status" value="1"/>
</dbReference>
<keyword evidence="8" id="KW-0902">Two-component regulatory system</keyword>
<comment type="catalytic activity">
    <reaction evidence="1">
        <text>ATP + protein L-histidine = ADP + protein N-phospho-L-histidine.</text>
        <dbReference type="EC" id="2.7.13.3"/>
    </reaction>
</comment>
<evidence type="ECO:0000313" key="11">
    <source>
        <dbReference type="Proteomes" id="UP000487268"/>
    </source>
</evidence>
<keyword evidence="11" id="KW-1185">Reference proteome</keyword>
<accession>A0A7K0BTV9</accession>
<evidence type="ECO:0000256" key="3">
    <source>
        <dbReference type="ARBA" id="ARBA00022553"/>
    </source>
</evidence>
<evidence type="ECO:0000313" key="10">
    <source>
        <dbReference type="EMBL" id="MQY04581.1"/>
    </source>
</evidence>
<comment type="caution">
    <text evidence="10">The sequence shown here is derived from an EMBL/GenBank/DDBJ whole genome shotgun (WGS) entry which is preliminary data.</text>
</comment>
<dbReference type="EMBL" id="WEGH01000002">
    <property type="protein sequence ID" value="MQY04581.1"/>
    <property type="molecule type" value="Genomic_DNA"/>
</dbReference>
<feature type="domain" description="Histidine kinase" evidence="9">
    <location>
        <begin position="278"/>
        <end position="364"/>
    </location>
</feature>
<keyword evidence="3" id="KW-0597">Phosphoprotein</keyword>
<keyword evidence="7" id="KW-0067">ATP-binding</keyword>
<dbReference type="PROSITE" id="PS50109">
    <property type="entry name" value="HIS_KIN"/>
    <property type="match status" value="1"/>
</dbReference>
<evidence type="ECO:0000256" key="8">
    <source>
        <dbReference type="ARBA" id="ARBA00023012"/>
    </source>
</evidence>
<dbReference type="PANTHER" id="PTHR24421:SF10">
    <property type="entry name" value="NITRATE_NITRITE SENSOR PROTEIN NARQ"/>
    <property type="match status" value="1"/>
</dbReference>
<dbReference type="InterPro" id="IPR005467">
    <property type="entry name" value="His_kinase_dom"/>
</dbReference>
<name>A0A7K0BTV9_9ACTN</name>
<dbReference type="Proteomes" id="UP000487268">
    <property type="component" value="Unassembled WGS sequence"/>
</dbReference>
<dbReference type="EC" id="2.7.13.3" evidence="2"/>
<dbReference type="InterPro" id="IPR011712">
    <property type="entry name" value="Sig_transdc_His_kin_sub3_dim/P"/>
</dbReference>
<protein>
    <recommendedName>
        <fullName evidence="2">histidine kinase</fullName>
        <ecNumber evidence="2">2.7.13.3</ecNumber>
    </recommendedName>
</protein>
<dbReference type="PANTHER" id="PTHR24421">
    <property type="entry name" value="NITRATE/NITRITE SENSOR PROTEIN NARX-RELATED"/>
    <property type="match status" value="1"/>
</dbReference>
<dbReference type="Gene3D" id="1.20.5.1930">
    <property type="match status" value="1"/>
</dbReference>
<evidence type="ECO:0000256" key="4">
    <source>
        <dbReference type="ARBA" id="ARBA00022679"/>
    </source>
</evidence>
<dbReference type="SUPFAM" id="SSF55874">
    <property type="entry name" value="ATPase domain of HSP90 chaperone/DNA topoisomerase II/histidine kinase"/>
    <property type="match status" value="1"/>
</dbReference>
<evidence type="ECO:0000256" key="5">
    <source>
        <dbReference type="ARBA" id="ARBA00022741"/>
    </source>
</evidence>
<evidence type="ECO:0000256" key="7">
    <source>
        <dbReference type="ARBA" id="ARBA00022840"/>
    </source>
</evidence>
<dbReference type="GO" id="GO:0005524">
    <property type="term" value="F:ATP binding"/>
    <property type="evidence" value="ECO:0007669"/>
    <property type="project" value="UniProtKB-KW"/>
</dbReference>
<dbReference type="GO" id="GO:0046983">
    <property type="term" value="F:protein dimerization activity"/>
    <property type="evidence" value="ECO:0007669"/>
    <property type="project" value="InterPro"/>
</dbReference>
<dbReference type="InterPro" id="IPR036890">
    <property type="entry name" value="HATPase_C_sf"/>
</dbReference>
<proteinExistence type="predicted"/>
<dbReference type="GO" id="GO:0016020">
    <property type="term" value="C:membrane"/>
    <property type="evidence" value="ECO:0007669"/>
    <property type="project" value="InterPro"/>
</dbReference>
<evidence type="ECO:0000256" key="6">
    <source>
        <dbReference type="ARBA" id="ARBA00022777"/>
    </source>
</evidence>
<dbReference type="InterPro" id="IPR003594">
    <property type="entry name" value="HATPase_dom"/>
</dbReference>
<keyword evidence="5" id="KW-0547">Nucleotide-binding</keyword>
<dbReference type="InterPro" id="IPR050482">
    <property type="entry name" value="Sensor_HK_TwoCompSys"/>
</dbReference>
<dbReference type="CDD" id="cd16917">
    <property type="entry name" value="HATPase_UhpB-NarQ-NarX-like"/>
    <property type="match status" value="1"/>
</dbReference>